<keyword evidence="1" id="KW-0812">Transmembrane</keyword>
<proteinExistence type="predicted"/>
<dbReference type="SUPFAM" id="SSF53474">
    <property type="entry name" value="alpha/beta-Hydrolases"/>
    <property type="match status" value="1"/>
</dbReference>
<dbReference type="PANTHER" id="PTHR42886">
    <property type="entry name" value="RE40534P-RELATED"/>
    <property type="match status" value="1"/>
</dbReference>
<dbReference type="InterPro" id="IPR000073">
    <property type="entry name" value="AB_hydrolase_1"/>
</dbReference>
<name>A0A238UER6_9FLAO</name>
<keyword evidence="4" id="KW-1185">Reference proteome</keyword>
<dbReference type="OrthoDB" id="1224630at2"/>
<dbReference type="RefSeq" id="WP_095073771.1">
    <property type="nucleotide sequence ID" value="NZ_LT899436.1"/>
</dbReference>
<reference evidence="3 4" key="1">
    <citation type="submission" date="2017-07" db="EMBL/GenBank/DDBJ databases">
        <authorList>
            <person name="Sun Z.S."/>
            <person name="Albrecht U."/>
            <person name="Echele G."/>
            <person name="Lee C.C."/>
        </authorList>
    </citation>
    <scope>NUCLEOTIDE SEQUENCE [LARGE SCALE GENOMIC DNA]</scope>
    <source>
        <strain evidence="4">type strain: KCTC 22618</strain>
    </source>
</reference>
<evidence type="ECO:0000259" key="2">
    <source>
        <dbReference type="Pfam" id="PF00561"/>
    </source>
</evidence>
<dbReference type="KEGG" id="tje:TJEJU_3249"/>
<dbReference type="Gene3D" id="3.40.50.1820">
    <property type="entry name" value="alpha/beta hydrolase"/>
    <property type="match status" value="1"/>
</dbReference>
<keyword evidence="1" id="KW-1133">Transmembrane helix</keyword>
<feature type="transmembrane region" description="Helical" evidence="1">
    <location>
        <begin position="6"/>
        <end position="27"/>
    </location>
</feature>
<accession>A0A238UER6</accession>
<organism evidence="3 4">
    <name type="scientific">Tenacibaculum jejuense</name>
    <dbReference type="NCBI Taxonomy" id="584609"/>
    <lineage>
        <taxon>Bacteria</taxon>
        <taxon>Pseudomonadati</taxon>
        <taxon>Bacteroidota</taxon>
        <taxon>Flavobacteriia</taxon>
        <taxon>Flavobacteriales</taxon>
        <taxon>Flavobacteriaceae</taxon>
        <taxon>Tenacibaculum</taxon>
    </lineage>
</organism>
<dbReference type="Proteomes" id="UP000215214">
    <property type="component" value="Chromosome TJEJU"/>
</dbReference>
<dbReference type="InterPro" id="IPR029058">
    <property type="entry name" value="AB_hydrolase_fold"/>
</dbReference>
<gene>
    <name evidence="3" type="ORF">TJEJU_3249</name>
</gene>
<keyword evidence="1" id="KW-0472">Membrane</keyword>
<sequence>MLKKVLKIVGVIIILIVVGLYFAFRIFTAPKPDAKILEAYENSLVKPVLTSETYNGFNYRKLSLIVNDSLPTMVFVHGTIGSINDFSKYISDRDLQTKCNMIAYDRIGYNYNDENHVQESINFERNMLKDVISNLPSEKTILVGYSYGGPIALAVKEKVKKIILLAPAVHSSVEPMPWMINFYKWKLTRWLVPRIWKEASKEKLSHKKDLKHFEGDWESTPNKVVSIHGSGDWIVPYENSKLLEDQFPEDQFKLVTIDKANHGLVWSNFETIKNQFLKILD</sequence>
<dbReference type="EMBL" id="LT899436">
    <property type="protein sequence ID" value="SNR16900.1"/>
    <property type="molecule type" value="Genomic_DNA"/>
</dbReference>
<evidence type="ECO:0000256" key="1">
    <source>
        <dbReference type="SAM" id="Phobius"/>
    </source>
</evidence>
<feature type="domain" description="AB hydrolase-1" evidence="2">
    <location>
        <begin position="71"/>
        <end position="193"/>
    </location>
</feature>
<dbReference type="PANTHER" id="PTHR42886:SF29">
    <property type="entry name" value="PUMMELIG, ISOFORM A"/>
    <property type="match status" value="1"/>
</dbReference>
<evidence type="ECO:0000313" key="4">
    <source>
        <dbReference type="Proteomes" id="UP000215214"/>
    </source>
</evidence>
<protein>
    <recommendedName>
        <fullName evidence="2">AB hydrolase-1 domain-containing protein</fullName>
    </recommendedName>
</protein>
<dbReference type="Pfam" id="PF00561">
    <property type="entry name" value="Abhydrolase_1"/>
    <property type="match status" value="1"/>
</dbReference>
<evidence type="ECO:0000313" key="3">
    <source>
        <dbReference type="EMBL" id="SNR16900.1"/>
    </source>
</evidence>
<dbReference type="AlphaFoldDB" id="A0A238UER6"/>